<dbReference type="eggNOG" id="ENOG502QQCZ">
    <property type="taxonomic scope" value="Eukaryota"/>
</dbReference>
<dbReference type="Gene3D" id="3.80.10.10">
    <property type="entry name" value="Ribonuclease Inhibitor"/>
    <property type="match status" value="1"/>
</dbReference>
<sequence>MAPMLLFAALMLASLSEAAADDGIGGQSGFVSIDCGREANYSDYKDPKTGIVYVSDEPYIDAGAGENHRISATTTATAADSYLLQTLRSFPSGPRNCYALPTVAGTKYLVRLGFLYGNYDGENSSSSSASSLRFDLHLGAQRWATVDDVVVQTGGISRMYEVVFMGWARWAPACLVNVGGGTPFVSSVELRPIDDELYPSVKTSESLSLFKRSDMGADTTTLTRYPADEHDRIWKGSGNPGSTDISTQEKIQSENSFEVPLPVLQTAITTPGGNGTTLTVAWQDTTSSSEYMVFLHFADFQKSQPRQFNVTLNDIPIGSNGRSLMFSPPPLDSSSVYSSDGYRADDGEYNLVLRRTAASALPPMLNAMEIYTVITHDSPRTFHKDFDAIMDIKYEYGIKKNWMGDPCFPSEFIWDGIKCSTAGDDNTSRIISLDLSQSNLQGVVSINFTFLTALNYLNLSGNQLNGPVPDSLCKNIAGLYIFSNSELMVLDNFSYTSDGDICNNRTSSSRSTNRSTTILAISIVTPVLAVAILLAFFLWRAKGKHNVSTFDPPRVPDPKKAPGSTTDHWSHLPINGSRQFTYEELKNFTLNFQRFIGQGGFGHVYYGCLEDGTEVAVKMRSESSLHGLDEFLAEVPNFSHRIIKDIIESKLRMTHVTGILSSHIHTEISMYCTSHYIGPELDKGASQKSSFFGWILLGRALFSTGKRDVGETLNWAKRVRIMLEAAQGLEYLHKGCNLPIIHGDVKTNNVLLGENLKAKLADFGLSKMYISDSQTHISVTAAGTVGYIDPEYYQTGRLTESSDVYSFGVVLLEVVTGELPILAGDGHIVQRVERKVTSGSIGLVADARLNDSYDISSMWKVVDTAMLCTTDVAIQRPTMSTVVLQLKECLALEEAREDRNRAGPTNDAVDVVSTFGPSAR</sequence>
<evidence type="ECO:0000256" key="5">
    <source>
        <dbReference type="ARBA" id="ARBA00022741"/>
    </source>
</evidence>
<dbReference type="EnsemblPlants" id="OGLUM09G07510.3">
    <property type="protein sequence ID" value="OGLUM09G07510.3"/>
    <property type="gene ID" value="OGLUM09G07510"/>
</dbReference>
<dbReference type="Gramene" id="OGLUM09G07510.3">
    <property type="protein sequence ID" value="OGLUM09G07510.3"/>
    <property type="gene ID" value="OGLUM09G07510"/>
</dbReference>
<evidence type="ECO:0000256" key="11">
    <source>
        <dbReference type="SAM" id="MobiDB-lite"/>
    </source>
</evidence>
<dbReference type="InterPro" id="IPR032675">
    <property type="entry name" value="LRR_dom_sf"/>
</dbReference>
<dbReference type="Gene3D" id="3.30.200.20">
    <property type="entry name" value="Phosphorylase Kinase, domain 1"/>
    <property type="match status" value="1"/>
</dbReference>
<evidence type="ECO:0000256" key="12">
    <source>
        <dbReference type="SAM" id="Phobius"/>
    </source>
</evidence>
<dbReference type="PROSITE" id="PS00107">
    <property type="entry name" value="PROTEIN_KINASE_ATP"/>
    <property type="match status" value="1"/>
</dbReference>
<dbReference type="Gene3D" id="2.60.120.430">
    <property type="entry name" value="Galactose-binding lectin"/>
    <property type="match status" value="1"/>
</dbReference>
<dbReference type="Proteomes" id="UP000026961">
    <property type="component" value="Chromosome 9"/>
</dbReference>
<proteinExistence type="predicted"/>
<dbReference type="Pfam" id="PF07714">
    <property type="entry name" value="PK_Tyr_Ser-Thr"/>
    <property type="match status" value="1"/>
</dbReference>
<dbReference type="GO" id="GO:0005524">
    <property type="term" value="F:ATP binding"/>
    <property type="evidence" value="ECO:0007669"/>
    <property type="project" value="UniProtKB-UniRule"/>
</dbReference>
<evidence type="ECO:0000256" key="7">
    <source>
        <dbReference type="ARBA" id="ARBA00022840"/>
    </source>
</evidence>
<dbReference type="AlphaFoldDB" id="A0A0E0B1W5"/>
<evidence type="ECO:0000313" key="16">
    <source>
        <dbReference type="Proteomes" id="UP000026961"/>
    </source>
</evidence>
<evidence type="ECO:0000256" key="1">
    <source>
        <dbReference type="ARBA" id="ARBA00004162"/>
    </source>
</evidence>
<keyword evidence="7 10" id="KW-0067">ATP-binding</keyword>
<keyword evidence="9 12" id="KW-0472">Membrane</keyword>
<dbReference type="GO" id="GO:0004674">
    <property type="term" value="F:protein serine/threonine kinase activity"/>
    <property type="evidence" value="ECO:0007669"/>
    <property type="project" value="UniProtKB-KW"/>
</dbReference>
<evidence type="ECO:0000313" key="15">
    <source>
        <dbReference type="EnsemblPlants" id="OGLUM09G07510.3"/>
    </source>
</evidence>
<reference evidence="15" key="1">
    <citation type="submission" date="2015-04" db="UniProtKB">
        <authorList>
            <consortium name="EnsemblPlants"/>
        </authorList>
    </citation>
    <scope>IDENTIFICATION</scope>
</reference>
<evidence type="ECO:0000256" key="10">
    <source>
        <dbReference type="PROSITE-ProRule" id="PRU10141"/>
    </source>
</evidence>
<dbReference type="InterPro" id="IPR001245">
    <property type="entry name" value="Ser-Thr/Tyr_kinase_cat_dom"/>
</dbReference>
<keyword evidence="2" id="KW-0723">Serine/threonine-protein kinase</keyword>
<feature type="domain" description="Protein kinase" evidence="14">
    <location>
        <begin position="590"/>
        <end position="920"/>
    </location>
</feature>
<dbReference type="InterPro" id="IPR008271">
    <property type="entry name" value="Ser/Thr_kinase_AS"/>
</dbReference>
<dbReference type="PANTHER" id="PTHR45631:SF6">
    <property type="entry name" value="OS09G0352000 PROTEIN"/>
    <property type="match status" value="1"/>
</dbReference>
<feature type="region of interest" description="Disordered" evidence="11">
    <location>
        <begin position="897"/>
        <end position="920"/>
    </location>
</feature>
<evidence type="ECO:0000259" key="14">
    <source>
        <dbReference type="PROSITE" id="PS50011"/>
    </source>
</evidence>
<evidence type="ECO:0000256" key="13">
    <source>
        <dbReference type="SAM" id="SignalP"/>
    </source>
</evidence>
<evidence type="ECO:0000256" key="6">
    <source>
        <dbReference type="ARBA" id="ARBA00022777"/>
    </source>
</evidence>
<dbReference type="GO" id="GO:0005886">
    <property type="term" value="C:plasma membrane"/>
    <property type="evidence" value="ECO:0007669"/>
    <property type="project" value="UniProtKB-SubCell"/>
</dbReference>
<keyword evidence="13" id="KW-0732">Signal</keyword>
<dbReference type="PROSITE" id="PS50011">
    <property type="entry name" value="PROTEIN_KINASE_DOM"/>
    <property type="match status" value="1"/>
</dbReference>
<keyword evidence="6" id="KW-0418">Kinase</keyword>
<feature type="transmembrane region" description="Helical" evidence="12">
    <location>
        <begin position="518"/>
        <end position="539"/>
    </location>
</feature>
<dbReference type="InterPro" id="IPR017441">
    <property type="entry name" value="Protein_kinase_ATP_BS"/>
</dbReference>
<dbReference type="Gene3D" id="1.10.510.10">
    <property type="entry name" value="Transferase(Phosphotransferase) domain 1"/>
    <property type="match status" value="1"/>
</dbReference>
<evidence type="ECO:0000256" key="8">
    <source>
        <dbReference type="ARBA" id="ARBA00022989"/>
    </source>
</evidence>
<feature type="signal peptide" evidence="13">
    <location>
        <begin position="1"/>
        <end position="20"/>
    </location>
</feature>
<evidence type="ECO:0000256" key="9">
    <source>
        <dbReference type="ARBA" id="ARBA00023136"/>
    </source>
</evidence>
<protein>
    <recommendedName>
        <fullName evidence="14">Protein kinase domain-containing protein</fullName>
    </recommendedName>
</protein>
<dbReference type="InterPro" id="IPR024788">
    <property type="entry name" value="Malectin-like_Carb-bd_dom"/>
</dbReference>
<dbReference type="PANTHER" id="PTHR45631">
    <property type="entry name" value="OS07G0107800 PROTEIN-RELATED"/>
    <property type="match status" value="1"/>
</dbReference>
<dbReference type="Pfam" id="PF12819">
    <property type="entry name" value="Malectin_like"/>
    <property type="match status" value="1"/>
</dbReference>
<keyword evidence="3" id="KW-0808">Transferase</keyword>
<evidence type="ECO:0000256" key="2">
    <source>
        <dbReference type="ARBA" id="ARBA00022527"/>
    </source>
</evidence>
<evidence type="ECO:0000256" key="4">
    <source>
        <dbReference type="ARBA" id="ARBA00022692"/>
    </source>
</evidence>
<dbReference type="STRING" id="40148.A0A0E0B1W5"/>
<keyword evidence="4 12" id="KW-0812">Transmembrane</keyword>
<feature type="chain" id="PRO_5002354319" description="Protein kinase domain-containing protein" evidence="13">
    <location>
        <begin position="21"/>
        <end position="920"/>
    </location>
</feature>
<reference evidence="15" key="2">
    <citation type="submission" date="2018-05" db="EMBL/GenBank/DDBJ databases">
        <title>OgluRS3 (Oryza glumaepatula Reference Sequence Version 3).</title>
        <authorList>
            <person name="Zhang J."/>
            <person name="Kudrna D."/>
            <person name="Lee S."/>
            <person name="Talag J."/>
            <person name="Welchert J."/>
            <person name="Wing R.A."/>
        </authorList>
    </citation>
    <scope>NUCLEOTIDE SEQUENCE [LARGE SCALE GENOMIC DNA]</scope>
</reference>
<accession>A0A0E0B1W5</accession>
<dbReference type="InterPro" id="IPR011009">
    <property type="entry name" value="Kinase-like_dom_sf"/>
</dbReference>
<dbReference type="InterPro" id="IPR000719">
    <property type="entry name" value="Prot_kinase_dom"/>
</dbReference>
<keyword evidence="5 10" id="KW-0547">Nucleotide-binding</keyword>
<dbReference type="SUPFAM" id="SSF56112">
    <property type="entry name" value="Protein kinase-like (PK-like)"/>
    <property type="match status" value="1"/>
</dbReference>
<keyword evidence="16" id="KW-1185">Reference proteome</keyword>
<dbReference type="SUPFAM" id="SSF52058">
    <property type="entry name" value="L domain-like"/>
    <property type="match status" value="1"/>
</dbReference>
<organism evidence="15">
    <name type="scientific">Oryza glumipatula</name>
    <dbReference type="NCBI Taxonomy" id="40148"/>
    <lineage>
        <taxon>Eukaryota</taxon>
        <taxon>Viridiplantae</taxon>
        <taxon>Streptophyta</taxon>
        <taxon>Embryophyta</taxon>
        <taxon>Tracheophyta</taxon>
        <taxon>Spermatophyta</taxon>
        <taxon>Magnoliopsida</taxon>
        <taxon>Liliopsida</taxon>
        <taxon>Poales</taxon>
        <taxon>Poaceae</taxon>
        <taxon>BOP clade</taxon>
        <taxon>Oryzoideae</taxon>
        <taxon>Oryzeae</taxon>
        <taxon>Oryzinae</taxon>
        <taxon>Oryza</taxon>
    </lineage>
</organism>
<name>A0A0E0B1W5_9ORYZ</name>
<evidence type="ECO:0000256" key="3">
    <source>
        <dbReference type="ARBA" id="ARBA00022679"/>
    </source>
</evidence>
<keyword evidence="8 12" id="KW-1133">Transmembrane helix</keyword>
<comment type="subcellular location">
    <subcellularLocation>
        <location evidence="1">Cell membrane</location>
        <topology evidence="1">Single-pass membrane protein</topology>
    </subcellularLocation>
</comment>
<dbReference type="PROSITE" id="PS00108">
    <property type="entry name" value="PROTEIN_KINASE_ST"/>
    <property type="match status" value="1"/>
</dbReference>
<dbReference type="SMART" id="SM00220">
    <property type="entry name" value="S_TKc"/>
    <property type="match status" value="1"/>
</dbReference>
<feature type="binding site" evidence="10">
    <location>
        <position position="618"/>
    </location>
    <ligand>
        <name>ATP</name>
        <dbReference type="ChEBI" id="CHEBI:30616"/>
    </ligand>
</feature>